<sequence>MLEDECLLGFHTWGDESVRRNAPIGLDDHLVEQESEVRLVDPELTLHHLRGQPHFVPAQHAARAEQVSAQAGLDPGRPRRWSARTAFGERGDRDTPACGSEEIAARAPRSAGCAWSMVFRRVGVIQARTVPAVTAVYVRPAVV</sequence>
<proteinExistence type="predicted"/>
<gene>
    <name evidence="2" type="ORF">CBI38_30645</name>
</gene>
<keyword evidence="3" id="KW-1185">Reference proteome</keyword>
<geneLocation type="plasmid" evidence="3">
    <name>prb98</name>
</geneLocation>
<dbReference type="Proteomes" id="UP000245711">
    <property type="component" value="Plasmid pRB98"/>
</dbReference>
<dbReference type="KEGG" id="roz:CBI38_30645"/>
<reference evidence="2 3" key="1">
    <citation type="submission" date="2017-05" db="EMBL/GenBank/DDBJ databases">
        <title>Isolation of Rhodococcus sp. S2-17 biodegrading of BP-3.</title>
        <authorList>
            <person name="Lee Y."/>
            <person name="Kim K.H."/>
            <person name="Chun B.H."/>
            <person name="Jung H.S."/>
            <person name="Jeon C.O."/>
        </authorList>
    </citation>
    <scope>NUCLEOTIDE SEQUENCE [LARGE SCALE GENOMIC DNA]</scope>
    <source>
        <strain evidence="2 3">S2-17</strain>
        <plasmid evidence="3">prb98</plasmid>
    </source>
</reference>
<protein>
    <submittedName>
        <fullName evidence="2">Uncharacterized protein</fullName>
    </submittedName>
</protein>
<dbReference type="EMBL" id="CP021355">
    <property type="protein sequence ID" value="AWK75970.1"/>
    <property type="molecule type" value="Genomic_DNA"/>
</dbReference>
<name>A0A2S2C514_9NOCA</name>
<evidence type="ECO:0000313" key="3">
    <source>
        <dbReference type="Proteomes" id="UP000245711"/>
    </source>
</evidence>
<evidence type="ECO:0000313" key="2">
    <source>
        <dbReference type="EMBL" id="AWK75970.1"/>
    </source>
</evidence>
<feature type="region of interest" description="Disordered" evidence="1">
    <location>
        <begin position="64"/>
        <end position="97"/>
    </location>
</feature>
<organism evidence="2 3">
    <name type="scientific">Rhodococcus oxybenzonivorans</name>
    <dbReference type="NCBI Taxonomy" id="1990687"/>
    <lineage>
        <taxon>Bacteria</taxon>
        <taxon>Bacillati</taxon>
        <taxon>Actinomycetota</taxon>
        <taxon>Actinomycetes</taxon>
        <taxon>Mycobacteriales</taxon>
        <taxon>Nocardiaceae</taxon>
        <taxon>Rhodococcus</taxon>
    </lineage>
</organism>
<keyword evidence="2" id="KW-0614">Plasmid</keyword>
<dbReference type="AlphaFoldDB" id="A0A2S2C514"/>
<evidence type="ECO:0000256" key="1">
    <source>
        <dbReference type="SAM" id="MobiDB-lite"/>
    </source>
</evidence>
<accession>A0A2S2C514</accession>